<organism evidence="2 3">
    <name type="scientific">Lophiostoma macrostomum CBS 122681</name>
    <dbReference type="NCBI Taxonomy" id="1314788"/>
    <lineage>
        <taxon>Eukaryota</taxon>
        <taxon>Fungi</taxon>
        <taxon>Dikarya</taxon>
        <taxon>Ascomycota</taxon>
        <taxon>Pezizomycotina</taxon>
        <taxon>Dothideomycetes</taxon>
        <taxon>Pleosporomycetidae</taxon>
        <taxon>Pleosporales</taxon>
        <taxon>Lophiostomataceae</taxon>
        <taxon>Lophiostoma</taxon>
    </lineage>
</organism>
<evidence type="ECO:0000313" key="2">
    <source>
        <dbReference type="EMBL" id="KAF2655404.1"/>
    </source>
</evidence>
<evidence type="ECO:0000313" key="3">
    <source>
        <dbReference type="Proteomes" id="UP000799324"/>
    </source>
</evidence>
<protein>
    <submittedName>
        <fullName evidence="2">Uncharacterized protein</fullName>
    </submittedName>
</protein>
<dbReference type="AlphaFoldDB" id="A0A6A6T9Z3"/>
<dbReference type="Proteomes" id="UP000799324">
    <property type="component" value="Unassembled WGS sequence"/>
</dbReference>
<gene>
    <name evidence="2" type="ORF">K491DRAFT_692998</name>
</gene>
<keyword evidence="1" id="KW-0812">Transmembrane</keyword>
<keyword evidence="1" id="KW-1133">Transmembrane helix</keyword>
<accession>A0A6A6T9Z3</accession>
<keyword evidence="3" id="KW-1185">Reference proteome</keyword>
<keyword evidence="1" id="KW-0472">Membrane</keyword>
<feature type="transmembrane region" description="Helical" evidence="1">
    <location>
        <begin position="34"/>
        <end position="52"/>
    </location>
</feature>
<evidence type="ECO:0000256" key="1">
    <source>
        <dbReference type="SAM" id="Phobius"/>
    </source>
</evidence>
<reference evidence="2" key="1">
    <citation type="journal article" date="2020" name="Stud. Mycol.">
        <title>101 Dothideomycetes genomes: a test case for predicting lifestyles and emergence of pathogens.</title>
        <authorList>
            <person name="Haridas S."/>
            <person name="Albert R."/>
            <person name="Binder M."/>
            <person name="Bloem J."/>
            <person name="Labutti K."/>
            <person name="Salamov A."/>
            <person name="Andreopoulos B."/>
            <person name="Baker S."/>
            <person name="Barry K."/>
            <person name="Bills G."/>
            <person name="Bluhm B."/>
            <person name="Cannon C."/>
            <person name="Castanera R."/>
            <person name="Culley D."/>
            <person name="Daum C."/>
            <person name="Ezra D."/>
            <person name="Gonzalez J."/>
            <person name="Henrissat B."/>
            <person name="Kuo A."/>
            <person name="Liang C."/>
            <person name="Lipzen A."/>
            <person name="Lutzoni F."/>
            <person name="Magnuson J."/>
            <person name="Mondo S."/>
            <person name="Nolan M."/>
            <person name="Ohm R."/>
            <person name="Pangilinan J."/>
            <person name="Park H.-J."/>
            <person name="Ramirez L."/>
            <person name="Alfaro M."/>
            <person name="Sun H."/>
            <person name="Tritt A."/>
            <person name="Yoshinaga Y."/>
            <person name="Zwiers L.-H."/>
            <person name="Turgeon B."/>
            <person name="Goodwin S."/>
            <person name="Spatafora J."/>
            <person name="Crous P."/>
            <person name="Grigoriev I."/>
        </authorList>
    </citation>
    <scope>NUCLEOTIDE SEQUENCE</scope>
    <source>
        <strain evidence="2">CBS 122681</strain>
    </source>
</reference>
<name>A0A6A6T9Z3_9PLEO</name>
<proteinExistence type="predicted"/>
<dbReference type="EMBL" id="MU004350">
    <property type="protein sequence ID" value="KAF2655404.1"/>
    <property type="molecule type" value="Genomic_DNA"/>
</dbReference>
<sequence>MLALASCPVLSCIASHHFLFLVRLLLGWHGMDKLQFGVLPVCLAGIFFGLGIEQDRKGAT</sequence>